<dbReference type="Proteomes" id="UP001162740">
    <property type="component" value="Chromosome"/>
</dbReference>
<feature type="domain" description="ABC transporter" evidence="3">
    <location>
        <begin position="10"/>
        <end position="249"/>
    </location>
</feature>
<dbReference type="GO" id="GO:0005524">
    <property type="term" value="F:ATP binding"/>
    <property type="evidence" value="ECO:0007669"/>
    <property type="project" value="UniProtKB-KW"/>
</dbReference>
<evidence type="ECO:0000256" key="2">
    <source>
        <dbReference type="ARBA" id="ARBA00022840"/>
    </source>
</evidence>
<protein>
    <submittedName>
        <fullName evidence="4">ATP-binding cassette domain-containing protein</fullName>
    </submittedName>
</protein>
<gene>
    <name evidence="4" type="ORF">KUM34_012775</name>
</gene>
<keyword evidence="2 4" id="KW-0067">ATP-binding</keyword>
<dbReference type="InterPro" id="IPR027417">
    <property type="entry name" value="P-loop_NTPase"/>
</dbReference>
<dbReference type="RefSeq" id="WP_229581994.1">
    <property type="nucleotide sequence ID" value="NZ_CP083974.1"/>
</dbReference>
<dbReference type="Pfam" id="PF00005">
    <property type="entry name" value="ABC_tran"/>
    <property type="match status" value="1"/>
</dbReference>
<accession>A0AA46X1H7</accession>
<proteinExistence type="predicted"/>
<dbReference type="Gene3D" id="3.40.50.300">
    <property type="entry name" value="P-loop containing nucleotide triphosphate hydrolases"/>
    <property type="match status" value="1"/>
</dbReference>
<reference evidence="4 5" key="1">
    <citation type="journal article" date="2021" name="Front. Microbiol.">
        <title>Bacterial Transformation of Aromatic Monomers in Softwood Black Liquor.</title>
        <authorList>
            <person name="Navas L.E."/>
            <person name="Dexter G."/>
            <person name="Liu J."/>
            <person name="Levy-Booth D."/>
            <person name="Cho M."/>
            <person name="Jang S.K."/>
            <person name="Mansfield S.D."/>
            <person name="Renneckar S."/>
            <person name="Mohn W.W."/>
            <person name="Eltis L.D."/>
        </authorList>
    </citation>
    <scope>NUCLEOTIDE SEQUENCE [LARGE SCALE GENOMIC DNA]</scope>
    <source>
        <strain evidence="4 5">GD02</strain>
    </source>
</reference>
<dbReference type="EMBL" id="CP083974">
    <property type="protein sequence ID" value="UZF47457.1"/>
    <property type="molecule type" value="Genomic_DNA"/>
</dbReference>
<dbReference type="PROSITE" id="PS50893">
    <property type="entry name" value="ABC_TRANSPORTER_2"/>
    <property type="match status" value="1"/>
</dbReference>
<dbReference type="PANTHER" id="PTHR43158:SF2">
    <property type="entry name" value="SKFA PEPTIDE EXPORT ATP-BINDING PROTEIN SKFE"/>
    <property type="match status" value="1"/>
</dbReference>
<dbReference type="SUPFAM" id="SSF52540">
    <property type="entry name" value="P-loop containing nucleoside triphosphate hydrolases"/>
    <property type="match status" value="1"/>
</dbReference>
<keyword evidence="1" id="KW-0547">Nucleotide-binding</keyword>
<name>A0AA46X1H7_RHORH</name>
<dbReference type="AlphaFoldDB" id="A0AA46X1H7"/>
<evidence type="ECO:0000313" key="4">
    <source>
        <dbReference type="EMBL" id="UZF47457.1"/>
    </source>
</evidence>
<sequence length="270" mass="29121">MTADDHPCVLRLHDVSVVRQGRALVAHVDLDIRAGEQWALLGPNGAGKSTLLALCGAQLHPTTGTVHVLGHRLGRVDMRELRTHIGHVDPRTRIDPYSTVREAVLTGLYAATALPRRAAPSTLEQQKAEDLITVLGLGAITDSPWSVLSQGERGRALIARALVTDPDLLLLDEPTTGLDLAAREILLSVLAELRQLRPELSSILVTHHLEELPTSTNHALVLAHGTVVGRGRVEDTLTSETITRAFGHPIVLERRAGRWTATGAVDAHSN</sequence>
<dbReference type="PANTHER" id="PTHR43158">
    <property type="entry name" value="SKFA PEPTIDE EXPORT ATP-BINDING PROTEIN SKFE"/>
    <property type="match status" value="1"/>
</dbReference>
<organism evidence="4 5">
    <name type="scientific">Rhodococcus rhodochrous</name>
    <dbReference type="NCBI Taxonomy" id="1829"/>
    <lineage>
        <taxon>Bacteria</taxon>
        <taxon>Bacillati</taxon>
        <taxon>Actinomycetota</taxon>
        <taxon>Actinomycetes</taxon>
        <taxon>Mycobacteriales</taxon>
        <taxon>Nocardiaceae</taxon>
        <taxon>Rhodococcus</taxon>
    </lineage>
</organism>
<evidence type="ECO:0000259" key="3">
    <source>
        <dbReference type="PROSITE" id="PS50893"/>
    </source>
</evidence>
<evidence type="ECO:0000256" key="1">
    <source>
        <dbReference type="ARBA" id="ARBA00022741"/>
    </source>
</evidence>
<dbReference type="InterPro" id="IPR003439">
    <property type="entry name" value="ABC_transporter-like_ATP-bd"/>
</dbReference>
<dbReference type="GO" id="GO:0016887">
    <property type="term" value="F:ATP hydrolysis activity"/>
    <property type="evidence" value="ECO:0007669"/>
    <property type="project" value="InterPro"/>
</dbReference>
<evidence type="ECO:0000313" key="5">
    <source>
        <dbReference type="Proteomes" id="UP001162740"/>
    </source>
</evidence>
<dbReference type="InterPro" id="IPR003593">
    <property type="entry name" value="AAA+_ATPase"/>
</dbReference>
<dbReference type="SMART" id="SM00382">
    <property type="entry name" value="AAA"/>
    <property type="match status" value="1"/>
</dbReference>